<proteinExistence type="predicted"/>
<sequence>MSNFLLVNFSTPYLQKTAFKSAKMNQNRRIERCRMVGFIEQDLGERLRASEAVPYVRRIAGGYFVLEISTPDGVHILQRQRGGDRVFKTFETLLGLLAKQGVIEFAIVLDEAKVIPGGPPPPWLARPQHDQTSHASWRHDFDIPF</sequence>
<dbReference type="AlphaFoldDB" id="A0AAJ5WFT9"/>
<name>A0AAJ5WFT9_9PSED</name>
<evidence type="ECO:0000313" key="2">
    <source>
        <dbReference type="Proteomes" id="UP001216329"/>
    </source>
</evidence>
<gene>
    <name evidence="1" type="ORF">P0Y58_02175</name>
</gene>
<dbReference type="EMBL" id="CP119325">
    <property type="protein sequence ID" value="WEK31016.1"/>
    <property type="molecule type" value="Genomic_DNA"/>
</dbReference>
<organism evidence="1 2">
    <name type="scientific">Candidatus Pseudomonas phytovorans</name>
    <dbReference type="NCBI Taxonomy" id="3121377"/>
    <lineage>
        <taxon>Bacteria</taxon>
        <taxon>Pseudomonadati</taxon>
        <taxon>Pseudomonadota</taxon>
        <taxon>Gammaproteobacteria</taxon>
        <taxon>Pseudomonadales</taxon>
        <taxon>Pseudomonadaceae</taxon>
        <taxon>Pseudomonas</taxon>
    </lineage>
</organism>
<accession>A0AAJ5WFT9</accession>
<dbReference type="Proteomes" id="UP001216329">
    <property type="component" value="Chromosome"/>
</dbReference>
<protein>
    <submittedName>
        <fullName evidence="1">Uncharacterized protein</fullName>
    </submittedName>
</protein>
<reference evidence="1" key="1">
    <citation type="submission" date="2023-03" db="EMBL/GenBank/DDBJ databases">
        <title>Andean soil-derived lignocellulolytic bacterial consortium as a source of novel taxa and putative plastic-active enzymes.</title>
        <authorList>
            <person name="Diaz-Garcia L."/>
            <person name="Chuvochina M."/>
            <person name="Feuerriegel G."/>
            <person name="Bunk B."/>
            <person name="Sproer C."/>
            <person name="Streit W.R."/>
            <person name="Rodriguez L.M."/>
            <person name="Overmann J."/>
            <person name="Jimenez D.J."/>
        </authorList>
    </citation>
    <scope>NUCLEOTIDE SEQUENCE</scope>
    <source>
        <strain evidence="1">MAG 876</strain>
    </source>
</reference>
<evidence type="ECO:0000313" key="1">
    <source>
        <dbReference type="EMBL" id="WEK31016.1"/>
    </source>
</evidence>